<reference evidence="2" key="1">
    <citation type="submission" date="2019-08" db="EMBL/GenBank/DDBJ databases">
        <authorList>
            <person name="Kucharzyk K."/>
            <person name="Murdoch R.W."/>
            <person name="Higgins S."/>
            <person name="Loffler F."/>
        </authorList>
    </citation>
    <scope>NUCLEOTIDE SEQUENCE</scope>
</reference>
<feature type="transmembrane region" description="Helical" evidence="1">
    <location>
        <begin position="32"/>
        <end position="49"/>
    </location>
</feature>
<gene>
    <name evidence="2" type="ORF">SDC9_204993</name>
</gene>
<name>A0A645J3M0_9ZZZZ</name>
<evidence type="ECO:0000313" key="2">
    <source>
        <dbReference type="EMBL" id="MPN57299.1"/>
    </source>
</evidence>
<dbReference type="AlphaFoldDB" id="A0A645J3M0"/>
<evidence type="ECO:0000256" key="1">
    <source>
        <dbReference type="SAM" id="Phobius"/>
    </source>
</evidence>
<keyword evidence="1" id="KW-1133">Transmembrane helix</keyword>
<keyword evidence="1" id="KW-0812">Transmembrane</keyword>
<proteinExistence type="predicted"/>
<comment type="caution">
    <text evidence="2">The sequence shown here is derived from an EMBL/GenBank/DDBJ whole genome shotgun (WGS) entry which is preliminary data.</text>
</comment>
<feature type="transmembrane region" description="Helical" evidence="1">
    <location>
        <begin position="9"/>
        <end position="26"/>
    </location>
</feature>
<sequence length="54" mass="6389">MNFSLTHKIIILLSIITFITVYYKSYGFSLNIYSLLFIVIYLIMLGLFIKYNKS</sequence>
<protein>
    <submittedName>
        <fullName evidence="2">Uncharacterized protein</fullName>
    </submittedName>
</protein>
<organism evidence="2">
    <name type="scientific">bioreactor metagenome</name>
    <dbReference type="NCBI Taxonomy" id="1076179"/>
    <lineage>
        <taxon>unclassified sequences</taxon>
        <taxon>metagenomes</taxon>
        <taxon>ecological metagenomes</taxon>
    </lineage>
</organism>
<dbReference type="EMBL" id="VSSQ01128665">
    <property type="protein sequence ID" value="MPN57299.1"/>
    <property type="molecule type" value="Genomic_DNA"/>
</dbReference>
<accession>A0A645J3M0</accession>
<keyword evidence="1" id="KW-0472">Membrane</keyword>